<organism evidence="2 3">
    <name type="scientific">Symbiodinium microadriaticum</name>
    <name type="common">Dinoflagellate</name>
    <name type="synonym">Zooxanthella microadriatica</name>
    <dbReference type="NCBI Taxonomy" id="2951"/>
    <lineage>
        <taxon>Eukaryota</taxon>
        <taxon>Sar</taxon>
        <taxon>Alveolata</taxon>
        <taxon>Dinophyceae</taxon>
        <taxon>Suessiales</taxon>
        <taxon>Symbiodiniaceae</taxon>
        <taxon>Symbiodinium</taxon>
    </lineage>
</organism>
<dbReference type="AlphaFoldDB" id="A0A1Q9C6I1"/>
<feature type="transmembrane region" description="Helical" evidence="1">
    <location>
        <begin position="86"/>
        <end position="113"/>
    </location>
</feature>
<feature type="transmembrane region" description="Helical" evidence="1">
    <location>
        <begin position="19"/>
        <end position="41"/>
    </location>
</feature>
<dbReference type="Proteomes" id="UP000186817">
    <property type="component" value="Unassembled WGS sequence"/>
</dbReference>
<evidence type="ECO:0000256" key="1">
    <source>
        <dbReference type="SAM" id="Phobius"/>
    </source>
</evidence>
<sequence>MATASWAPGSARDPESCGFLTSAALSLLGIISLSVPFWALHQNKEEDGILRPFRTLFVAAPVILWLAAISCACFDEAFSDRFRCNTRWVCAIMCLILGVALILLAASAIYYYAFAIPSSIDNLDQPLAASASQKQKMHHEVGELLGYLFLDIEEAMAFTAASGLSLLACLFFGTARLLAPVSECREAGVAQEFQGAPSNLSHAKLALLMRLGEVIAPQWLPTQSCIATAYVDGLEDSEAAVTTAPVGHGEELEPGIFEPVLESLALAALKAWETLD</sequence>
<name>A0A1Q9C6I1_SYMMI</name>
<keyword evidence="1" id="KW-0812">Transmembrane</keyword>
<dbReference type="EMBL" id="LSRX01001603">
    <property type="protein sequence ID" value="OLP78495.1"/>
    <property type="molecule type" value="Genomic_DNA"/>
</dbReference>
<keyword evidence="3" id="KW-1185">Reference proteome</keyword>
<evidence type="ECO:0000313" key="3">
    <source>
        <dbReference type="Proteomes" id="UP000186817"/>
    </source>
</evidence>
<accession>A0A1Q9C6I1</accession>
<proteinExistence type="predicted"/>
<gene>
    <name evidence="2" type="ORF">AK812_SmicGene41321</name>
</gene>
<protein>
    <submittedName>
        <fullName evidence="2">Uncharacterized protein</fullName>
    </submittedName>
</protein>
<feature type="transmembrane region" description="Helical" evidence="1">
    <location>
        <begin position="53"/>
        <end position="74"/>
    </location>
</feature>
<reference evidence="2 3" key="1">
    <citation type="submission" date="2016-02" db="EMBL/GenBank/DDBJ databases">
        <title>Genome analysis of coral dinoflagellate symbionts highlights evolutionary adaptations to a symbiotic lifestyle.</title>
        <authorList>
            <person name="Aranda M."/>
            <person name="Li Y."/>
            <person name="Liew Y.J."/>
            <person name="Baumgarten S."/>
            <person name="Simakov O."/>
            <person name="Wilson M."/>
            <person name="Piel J."/>
            <person name="Ashoor H."/>
            <person name="Bougouffa S."/>
            <person name="Bajic V.B."/>
            <person name="Ryu T."/>
            <person name="Ravasi T."/>
            <person name="Bayer T."/>
            <person name="Micklem G."/>
            <person name="Kim H."/>
            <person name="Bhak J."/>
            <person name="Lajeunesse T.C."/>
            <person name="Voolstra C.R."/>
        </authorList>
    </citation>
    <scope>NUCLEOTIDE SEQUENCE [LARGE SCALE GENOMIC DNA]</scope>
    <source>
        <strain evidence="2 3">CCMP2467</strain>
    </source>
</reference>
<dbReference type="OrthoDB" id="437451at2759"/>
<keyword evidence="1" id="KW-1133">Transmembrane helix</keyword>
<comment type="caution">
    <text evidence="2">The sequence shown here is derived from an EMBL/GenBank/DDBJ whole genome shotgun (WGS) entry which is preliminary data.</text>
</comment>
<keyword evidence="1" id="KW-0472">Membrane</keyword>
<evidence type="ECO:0000313" key="2">
    <source>
        <dbReference type="EMBL" id="OLP78495.1"/>
    </source>
</evidence>
<feature type="transmembrane region" description="Helical" evidence="1">
    <location>
        <begin position="155"/>
        <end position="175"/>
    </location>
</feature>